<evidence type="ECO:0000313" key="3">
    <source>
        <dbReference type="Proteomes" id="UP000235616"/>
    </source>
</evidence>
<dbReference type="RefSeq" id="WP_102644553.1">
    <property type="nucleotide sequence ID" value="NZ_PNYA01000004.1"/>
</dbReference>
<feature type="transmembrane region" description="Helical" evidence="1">
    <location>
        <begin position="7"/>
        <end position="23"/>
    </location>
</feature>
<dbReference type="Proteomes" id="UP000235616">
    <property type="component" value="Unassembled WGS sequence"/>
</dbReference>
<keyword evidence="1" id="KW-1133">Transmembrane helix</keyword>
<gene>
    <name evidence="2" type="ORF">C0Z18_06515</name>
</gene>
<evidence type="ECO:0000256" key="1">
    <source>
        <dbReference type="SAM" id="Phobius"/>
    </source>
</evidence>
<comment type="caution">
    <text evidence="2">The sequence shown here is derived from an EMBL/GenBank/DDBJ whole genome shotgun (WGS) entry which is preliminary data.</text>
</comment>
<name>A0A2N7VYB6_9BURK</name>
<keyword evidence="3" id="KW-1185">Reference proteome</keyword>
<feature type="transmembrane region" description="Helical" evidence="1">
    <location>
        <begin position="61"/>
        <end position="79"/>
    </location>
</feature>
<organism evidence="2 3">
    <name type="scientific">Trinickia dabaoshanensis</name>
    <dbReference type="NCBI Taxonomy" id="564714"/>
    <lineage>
        <taxon>Bacteria</taxon>
        <taxon>Pseudomonadati</taxon>
        <taxon>Pseudomonadota</taxon>
        <taxon>Betaproteobacteria</taxon>
        <taxon>Burkholderiales</taxon>
        <taxon>Burkholderiaceae</taxon>
        <taxon>Trinickia</taxon>
    </lineage>
</organism>
<keyword evidence="1" id="KW-0812">Transmembrane</keyword>
<keyword evidence="1" id="KW-0472">Membrane</keyword>
<dbReference type="EMBL" id="PNYA01000004">
    <property type="protein sequence ID" value="PMS22152.1"/>
    <property type="molecule type" value="Genomic_DNA"/>
</dbReference>
<protein>
    <submittedName>
        <fullName evidence="2">Uncharacterized protein</fullName>
    </submittedName>
</protein>
<dbReference type="OrthoDB" id="7358020at2"/>
<accession>A0A2N7VYB6</accession>
<reference evidence="2 3" key="1">
    <citation type="submission" date="2018-01" db="EMBL/GenBank/DDBJ databases">
        <title>Whole genome analyses suggest that Burkholderia sensu lato contains two further novel genera in the rhizoxinica-symbiotica group Mycetohabitans gen. nov., and Trinickia gen. nov.: implications for the evolution of diazotrophy and nodulation in the Burkholderiaceae.</title>
        <authorList>
            <person name="Estrada-de los Santos P."/>
            <person name="Palmer M."/>
            <person name="Chavez-Ramirez B."/>
            <person name="Beukes C."/>
            <person name="Steenkamp E.T."/>
            <person name="Hirsch A.M."/>
            <person name="Manyaka P."/>
            <person name="Maluk M."/>
            <person name="Lafos M."/>
            <person name="Crook M."/>
            <person name="Gross E."/>
            <person name="Simon M.F."/>
            <person name="Bueno dos Reis Junior F."/>
            <person name="Poole P.S."/>
            <person name="Venter S.N."/>
            <person name="James E.K."/>
        </authorList>
    </citation>
    <scope>NUCLEOTIDE SEQUENCE [LARGE SCALE GENOMIC DNA]</scope>
    <source>
        <strain evidence="2 3">GIMN1.004</strain>
    </source>
</reference>
<evidence type="ECO:0000313" key="2">
    <source>
        <dbReference type="EMBL" id="PMS22152.1"/>
    </source>
</evidence>
<proteinExistence type="predicted"/>
<feature type="transmembrane region" description="Helical" evidence="1">
    <location>
        <begin position="29"/>
        <end position="49"/>
    </location>
</feature>
<sequence>MKYDTNVRLTRWAWALVLAATLYTRFHPILFAANLGISLVMAIVAFVGLCRSGFERRFAKGLVKGRLLAILVPIVWYGFLELNLHHSWVERVEIRLHSNKFASCAASGIAVDAGQRLSVCEIDNRWWRYGFTKAIVYDSSRQVALTHPHRTQAWELATRRIVEVPFGIVGYSVSPLGGNYYALFFEDDELPDF</sequence>
<dbReference type="AlphaFoldDB" id="A0A2N7VYB6"/>